<protein>
    <recommendedName>
        <fullName evidence="3">Protein kinase domain-containing protein</fullName>
    </recommendedName>
</protein>
<dbReference type="EMBL" id="CASHTH010002031">
    <property type="protein sequence ID" value="CAI8023789.1"/>
    <property type="molecule type" value="Genomic_DNA"/>
</dbReference>
<reference evidence="1" key="1">
    <citation type="submission" date="2023-03" db="EMBL/GenBank/DDBJ databases">
        <authorList>
            <person name="Steffen K."/>
            <person name="Cardenas P."/>
        </authorList>
    </citation>
    <scope>NUCLEOTIDE SEQUENCE</scope>
</reference>
<gene>
    <name evidence="1" type="ORF">GBAR_LOCUS13887</name>
</gene>
<accession>A0AA35S5W8</accession>
<dbReference type="SUPFAM" id="SSF56112">
    <property type="entry name" value="Protein kinase-like (PK-like)"/>
    <property type="match status" value="1"/>
</dbReference>
<comment type="caution">
    <text evidence="1">The sequence shown here is derived from an EMBL/GenBank/DDBJ whole genome shotgun (WGS) entry which is preliminary data.</text>
</comment>
<proteinExistence type="predicted"/>
<dbReference type="Gene3D" id="1.10.510.10">
    <property type="entry name" value="Transferase(Phosphotransferase) domain 1"/>
    <property type="match status" value="1"/>
</dbReference>
<evidence type="ECO:0000313" key="1">
    <source>
        <dbReference type="EMBL" id="CAI8023789.1"/>
    </source>
</evidence>
<sequence>MFEAKFEEDVIVKFSNFNYSVEVHAYLSQLKLAPKIKFWRKLPGKWFVVVMEKVNGSKISTSASPEAKKALKDAVERMHDAGYVHGNLRSKNILVDGDEICILGFDWAGVEGEARYPVELDSDGLHENAQCGRPILKEHDCYQVTKHCETAADE</sequence>
<dbReference type="AlphaFoldDB" id="A0AA35S5W8"/>
<organism evidence="1 2">
    <name type="scientific">Geodia barretti</name>
    <name type="common">Barrett's horny sponge</name>
    <dbReference type="NCBI Taxonomy" id="519541"/>
    <lineage>
        <taxon>Eukaryota</taxon>
        <taxon>Metazoa</taxon>
        <taxon>Porifera</taxon>
        <taxon>Demospongiae</taxon>
        <taxon>Heteroscleromorpha</taxon>
        <taxon>Tetractinellida</taxon>
        <taxon>Astrophorina</taxon>
        <taxon>Geodiidae</taxon>
        <taxon>Geodia</taxon>
    </lineage>
</organism>
<name>A0AA35S5W8_GEOBA</name>
<dbReference type="InterPro" id="IPR011009">
    <property type="entry name" value="Kinase-like_dom_sf"/>
</dbReference>
<keyword evidence="2" id="KW-1185">Reference proteome</keyword>
<dbReference type="Proteomes" id="UP001174909">
    <property type="component" value="Unassembled WGS sequence"/>
</dbReference>
<evidence type="ECO:0008006" key="3">
    <source>
        <dbReference type="Google" id="ProtNLM"/>
    </source>
</evidence>
<evidence type="ECO:0000313" key="2">
    <source>
        <dbReference type="Proteomes" id="UP001174909"/>
    </source>
</evidence>